<feature type="domain" description="PHA accumulation regulator DNA-binding N-terminal" evidence="2">
    <location>
        <begin position="15"/>
        <end position="72"/>
    </location>
</feature>
<evidence type="ECO:0000256" key="1">
    <source>
        <dbReference type="SAM" id="MobiDB-lite"/>
    </source>
</evidence>
<sequence>MNDAPRYITGVMKRTIKKYGNRKLYDAQQSRYISMSELKEIIRKGEDVEVIDTRTGDDITSEVLTKAIVEAGGKDALSADALHSLIRWGTTAFESGLAFLGRSLHKVLPLADRADVQGLMEKVRTLETRVEELQDQLKQQQADSTTNGKQPPLTN</sequence>
<evidence type="ECO:0000313" key="4">
    <source>
        <dbReference type="Proteomes" id="UP000254808"/>
    </source>
</evidence>
<dbReference type="KEGG" id="cprv:CYPRO_0522"/>
<reference evidence="3 4" key="1">
    <citation type="submission" date="2018-03" db="EMBL/GenBank/DDBJ databases">
        <title>Phenotypic and genomic properties of Cyclonatronum proteinivorum gen. nov., sp. nov., a haloalkaliphilic bacteroidete from soda lakes possessing Na+-translocating rhodopsin.</title>
        <authorList>
            <person name="Toshchakov S.V."/>
            <person name="Korzhenkov A."/>
            <person name="Samarov N.I."/>
            <person name="Kublanov I.V."/>
            <person name="Muntyan M.S."/>
            <person name="Sorokin D.Y."/>
        </authorList>
    </citation>
    <scope>NUCLEOTIDE SEQUENCE [LARGE SCALE GENOMIC DNA]</scope>
    <source>
        <strain evidence="3 4">Omega</strain>
    </source>
</reference>
<accession>A0A345UH55</accession>
<organism evidence="3 4">
    <name type="scientific">Cyclonatronum proteinivorum</name>
    <dbReference type="NCBI Taxonomy" id="1457365"/>
    <lineage>
        <taxon>Bacteria</taxon>
        <taxon>Pseudomonadati</taxon>
        <taxon>Balneolota</taxon>
        <taxon>Balneolia</taxon>
        <taxon>Balneolales</taxon>
        <taxon>Cyclonatronaceae</taxon>
        <taxon>Cyclonatronum</taxon>
    </lineage>
</organism>
<dbReference type="Pfam" id="PF07879">
    <property type="entry name" value="PHB_acc_N"/>
    <property type="match status" value="1"/>
</dbReference>
<dbReference type="InterPro" id="IPR012909">
    <property type="entry name" value="PHA_DNA-bd_N"/>
</dbReference>
<proteinExistence type="predicted"/>
<dbReference type="EMBL" id="CP027806">
    <property type="protein sequence ID" value="AXI99806.1"/>
    <property type="molecule type" value="Genomic_DNA"/>
</dbReference>
<evidence type="ECO:0000259" key="2">
    <source>
        <dbReference type="Pfam" id="PF07879"/>
    </source>
</evidence>
<gene>
    <name evidence="3" type="ORF">CYPRO_0522</name>
</gene>
<dbReference type="Proteomes" id="UP000254808">
    <property type="component" value="Chromosome"/>
</dbReference>
<dbReference type="AlphaFoldDB" id="A0A345UH55"/>
<protein>
    <submittedName>
        <fullName evidence="3">Polyhydroxyalkanoate synthesis repressor PhaR</fullName>
    </submittedName>
</protein>
<keyword evidence="4" id="KW-1185">Reference proteome</keyword>
<feature type="region of interest" description="Disordered" evidence="1">
    <location>
        <begin position="136"/>
        <end position="155"/>
    </location>
</feature>
<evidence type="ECO:0000313" key="3">
    <source>
        <dbReference type="EMBL" id="AXI99806.1"/>
    </source>
</evidence>
<name>A0A345UH55_9BACT</name>
<dbReference type="OrthoDB" id="9795345at2"/>